<feature type="domain" description="AsmA" evidence="2">
    <location>
        <begin position="11"/>
        <end position="175"/>
    </location>
</feature>
<evidence type="ECO:0000259" key="2">
    <source>
        <dbReference type="Pfam" id="PF05170"/>
    </source>
</evidence>
<sequence>MSLPRRTRIALAVAGVLVAVPTVAVIALMNYDWNRARPWLNEKVSEAIDRPFAIRGDLSLTWERQGHSDADRTWRDYLPLPHLVARDVHVGNPAGMQAPQEMASVGQFAFSIDLLPLLEHKISIPVLRFDTPAVLLQRDGDGRNNWTFKQADKPSPWKLDLQRVVFTKGTVHYVDALTHVDAVAEVDTLNADPSYGVAWKVKGTWNRQTVSGGGKAGAVLSLQQQSTPYPLAADINVGGTRIAVVGTLTKPSSLTALDMRLKLSGPSMARLYGLTGVLLPETPAFATEGHLTGNLGEHASRWVYDQFTGRVGNSDIGGKLEYRYGQSLPRPLLTGAVQSKLLQFSDLGPLIGADSNAAKEARGVAPVQPGDKVLPVETFKTERWTALDANVGFQAQRITRDKDLPISKLDTQIGMKDGVLTLKPMNFDIAGGRFTSNVMLDGSGKLNANAIRAELKAGARHLKLKQLFPRIEEMQATVGEVNADISLSATGNSVASLLGSSNGELKGVINEGSVSKLLLEEMGLNIGNVVLTKMVGDKQVKLNCMVTDFGVTNGLMQSRLFVVDTSDAKIDIAGTVNLGNEKLDLTLRPDAKGLRVISLRAPIYVRGTFKDPDVSIDKGVLALRAGGALALAVVAPVAAILPLINAGPGETTGCETLLAQQGGKPVAPPPGKTLAPKPPVKRQN</sequence>
<dbReference type="InterPro" id="IPR007844">
    <property type="entry name" value="AsmA"/>
</dbReference>
<dbReference type="PANTHER" id="PTHR30441">
    <property type="entry name" value="DUF748 DOMAIN-CONTAINING PROTEIN"/>
    <property type="match status" value="1"/>
</dbReference>
<proteinExistence type="predicted"/>
<keyword evidence="4" id="KW-1185">Reference proteome</keyword>
<dbReference type="AlphaFoldDB" id="A0A6A7NBI0"/>
<dbReference type="EMBL" id="WHUG01000022">
    <property type="protein sequence ID" value="MQA42530.1"/>
    <property type="molecule type" value="Genomic_DNA"/>
</dbReference>
<dbReference type="InterPro" id="IPR052894">
    <property type="entry name" value="AsmA-related"/>
</dbReference>
<comment type="caution">
    <text evidence="3">The sequence shown here is derived from an EMBL/GenBank/DDBJ whole genome shotgun (WGS) entry which is preliminary data.</text>
</comment>
<reference evidence="3 4" key="1">
    <citation type="submission" date="2019-10" db="EMBL/GenBank/DDBJ databases">
        <title>Two novel species isolated from a subtropical stream in China.</title>
        <authorList>
            <person name="Lu H."/>
        </authorList>
    </citation>
    <scope>NUCLEOTIDE SEQUENCE [LARGE SCALE GENOMIC DNA]</scope>
    <source>
        <strain evidence="3 4">FT29W</strain>
    </source>
</reference>
<dbReference type="GO" id="GO:0090313">
    <property type="term" value="P:regulation of protein targeting to membrane"/>
    <property type="evidence" value="ECO:0007669"/>
    <property type="project" value="TreeGrafter"/>
</dbReference>
<gene>
    <name evidence="3" type="ORF">GEV02_30795</name>
</gene>
<dbReference type="Pfam" id="PF05170">
    <property type="entry name" value="AsmA"/>
    <property type="match status" value="2"/>
</dbReference>
<feature type="region of interest" description="Disordered" evidence="1">
    <location>
        <begin position="660"/>
        <end position="684"/>
    </location>
</feature>
<dbReference type="GO" id="GO:0005886">
    <property type="term" value="C:plasma membrane"/>
    <property type="evidence" value="ECO:0007669"/>
    <property type="project" value="TreeGrafter"/>
</dbReference>
<dbReference type="PANTHER" id="PTHR30441:SF9">
    <property type="entry name" value="ASMA FAMILY PROTEIN YHJG"/>
    <property type="match status" value="1"/>
</dbReference>
<evidence type="ECO:0000313" key="4">
    <source>
        <dbReference type="Proteomes" id="UP000440498"/>
    </source>
</evidence>
<name>A0A6A7NBI0_9BURK</name>
<organism evidence="3 4">
    <name type="scientific">Rugamonas aquatica</name>
    <dbReference type="NCBI Taxonomy" id="2743357"/>
    <lineage>
        <taxon>Bacteria</taxon>
        <taxon>Pseudomonadati</taxon>
        <taxon>Pseudomonadota</taxon>
        <taxon>Betaproteobacteria</taxon>
        <taxon>Burkholderiales</taxon>
        <taxon>Oxalobacteraceae</taxon>
        <taxon>Telluria group</taxon>
        <taxon>Rugamonas</taxon>
    </lineage>
</organism>
<dbReference type="Proteomes" id="UP000440498">
    <property type="component" value="Unassembled WGS sequence"/>
</dbReference>
<evidence type="ECO:0000256" key="1">
    <source>
        <dbReference type="SAM" id="MobiDB-lite"/>
    </source>
</evidence>
<feature type="domain" description="AsmA" evidence="2">
    <location>
        <begin position="194"/>
        <end position="559"/>
    </location>
</feature>
<protein>
    <submittedName>
        <fullName evidence="3">AsmA family protein</fullName>
    </submittedName>
</protein>
<evidence type="ECO:0000313" key="3">
    <source>
        <dbReference type="EMBL" id="MQA42530.1"/>
    </source>
</evidence>
<dbReference type="RefSeq" id="WP_152841623.1">
    <property type="nucleotide sequence ID" value="NZ_WHUG01000022.1"/>
</dbReference>
<accession>A0A6A7NBI0</accession>